<feature type="region of interest" description="Disordered" evidence="1">
    <location>
        <begin position="1118"/>
        <end position="1168"/>
    </location>
</feature>
<gene>
    <name evidence="3" type="primary">KIAA1549L</name>
</gene>
<sequence>MHPENNNNKKLTCFTRINSFCVGICSNKKTTLHFGEEYTHFPYYFTGVRQQHVNDAPSTGSFPNWRSILSPTRPSTETKTPSVADLSLGQTLENADLLQMIRTTLTGARARTLDQMHLSPSLYQGSGSSAPQEPAEVSAESPLRPSSQDADDTAALTGTENTPLPSVMALSTPILTLTKNNTATKLAPDLSSVGTQADFPFATRNTTASPLDMPALLITPKSSTATASTLAPTAHVPRQIETTVTDTQEFPSSDITKRPTPSPLTMTAALTSITASAKTTRLPLPAVELSPAPPGTTAAAAFANMTAAPSLDCRLSANMMVKTGTCSLCLSTHFFLPLFQILNTSNVSQAVTLFYVVKNQSTTLNGTISSNLLNQLSAELVGFYLTYPPLTIAESLEYPNLDVSESTRDYWVITVIQGVDIALLGLNNQSFARLMEQRLAPLFMMSHQQGRRFRRATTVGSYTVQMVKIQRIPGPKEPAELTYYTLYNGKPLLGTAAAKILSTVDSQRMALTLGYVIQVQADPVVKNPPNNLWIIAAVLAPIAVVTVIIIIITAVLCRKNKNDFKPDTMMNLPQRAKPVQGFDYAKQHLGQQGAEDEVLPVTQETVILPLPVRDAPVSQERETTQDGSTIKTAKSNETRKSRSPSQNGSILSNGSGKPSSGRSSLQKVTAPQKAAKDEGRKRNVAVSDEEEGGILFDNVAKSTVDPFDTSSGSVQLITIKPVALPAVHAASERSQESAIINGEVNKALKQKSDIEHYRNKLRLKAKRKGYYDFPQVDNSKALTDRKRMYEKNQKELDHILDPDADVSSPFAEPKNRQPLKNSVYRSRQSLNSPSPGETEMDLLVTRERPRRGIRNSGYDTEPEIIEETNIDRINEPRNYGRARQAKGHSETSTLSSQPSIDEVRQQMHMLLEEAFSLASAGHGGQPRQDAYGSAPHLPYSEVVTSAPGTMSRPRAGVQWVPTYRPEMYQYSLPRPAYRFSQLPEMVMGSPPPPVPPRTGPVAVASLRRSTSDIGSKVRIPESSGADQAQHHDQTPFAPGSRAPMSVGPLDQSAFHSGNTVPAVFAIPANRPGFTGYFIPTPPTAYRNQAWMPYAGENELPGQWADSVPLPGYIEAYPRPRYQHNSPSRLPRQYSQQGSLHPSLEQAPLASAAASQQSLADNDPSDAPLTNISTAALVKAIREEVAKLAKKQTDMFEFQV</sequence>
<evidence type="ECO:0000256" key="2">
    <source>
        <dbReference type="SAM" id="Phobius"/>
    </source>
</evidence>
<feature type="region of interest" description="Disordered" evidence="1">
    <location>
        <begin position="796"/>
        <end position="899"/>
    </location>
</feature>
<feature type="region of interest" description="Disordered" evidence="1">
    <location>
        <begin position="119"/>
        <end position="165"/>
    </location>
</feature>
<feature type="transmembrane region" description="Helical" evidence="2">
    <location>
        <begin position="532"/>
        <end position="556"/>
    </location>
</feature>
<feature type="compositionally biased region" description="Polar residues" evidence="1">
    <location>
        <begin position="56"/>
        <end position="81"/>
    </location>
</feature>
<feature type="compositionally biased region" description="Polar residues" evidence="1">
    <location>
        <begin position="643"/>
        <end position="669"/>
    </location>
</feature>
<keyword evidence="2" id="KW-0812">Transmembrane</keyword>
<feature type="compositionally biased region" description="Polar residues" evidence="1">
    <location>
        <begin position="121"/>
        <end position="131"/>
    </location>
</feature>
<evidence type="ECO:0000256" key="1">
    <source>
        <dbReference type="SAM" id="MobiDB-lite"/>
    </source>
</evidence>
<dbReference type="PANTHER" id="PTHR21590">
    <property type="entry name" value="SEA DOMAIN-CONTAINING PROTEIN"/>
    <property type="match status" value="1"/>
</dbReference>
<reference evidence="3" key="1">
    <citation type="submission" date="2025-08" db="UniProtKB">
        <authorList>
            <consortium name="Ensembl"/>
        </authorList>
    </citation>
    <scope>IDENTIFICATION</scope>
</reference>
<name>A0A8C9MZN9_SERCA</name>
<feature type="compositionally biased region" description="Polar residues" evidence="1">
    <location>
        <begin position="890"/>
        <end position="899"/>
    </location>
</feature>
<dbReference type="Ensembl" id="ENSSCAT00000011874.1">
    <property type="protein sequence ID" value="ENSSCAP00000010513.1"/>
    <property type="gene ID" value="ENSSCAG00000007949.1"/>
</dbReference>
<dbReference type="AlphaFoldDB" id="A0A8C9MZN9"/>
<feature type="region of interest" description="Disordered" evidence="1">
    <location>
        <begin position="56"/>
        <end position="82"/>
    </location>
</feature>
<keyword evidence="2" id="KW-1133">Transmembrane helix</keyword>
<dbReference type="GeneTree" id="ENSGT00530000063472"/>
<dbReference type="Pfam" id="PF12877">
    <property type="entry name" value="KIAA1549"/>
    <property type="match status" value="1"/>
</dbReference>
<dbReference type="Proteomes" id="UP000694409">
    <property type="component" value="Unassembled WGS sequence"/>
</dbReference>
<proteinExistence type="predicted"/>
<feature type="region of interest" description="Disordered" evidence="1">
    <location>
        <begin position="1008"/>
        <end position="1052"/>
    </location>
</feature>
<evidence type="ECO:0000313" key="4">
    <source>
        <dbReference type="Proteomes" id="UP000694409"/>
    </source>
</evidence>
<keyword evidence="4" id="KW-1185">Reference proteome</keyword>
<keyword evidence="2" id="KW-0472">Membrane</keyword>
<feature type="region of interest" description="Disordered" evidence="1">
    <location>
        <begin position="610"/>
        <end position="687"/>
    </location>
</feature>
<feature type="compositionally biased region" description="Polar residues" evidence="1">
    <location>
        <begin position="818"/>
        <end position="835"/>
    </location>
</feature>
<feature type="compositionally biased region" description="Low complexity" evidence="1">
    <location>
        <begin position="1141"/>
        <end position="1159"/>
    </location>
</feature>
<protein>
    <submittedName>
        <fullName evidence="3">KIAA1549 like</fullName>
    </submittedName>
</protein>
<dbReference type="PANTHER" id="PTHR21590:SF3">
    <property type="entry name" value="UPF0606 PROTEIN KIAA1549L"/>
    <property type="match status" value="1"/>
</dbReference>
<organism evidence="3 4">
    <name type="scientific">Serinus canaria</name>
    <name type="common">Island canary</name>
    <name type="synonym">Fringilla canaria</name>
    <dbReference type="NCBI Taxonomy" id="9135"/>
    <lineage>
        <taxon>Eukaryota</taxon>
        <taxon>Metazoa</taxon>
        <taxon>Chordata</taxon>
        <taxon>Craniata</taxon>
        <taxon>Vertebrata</taxon>
        <taxon>Euteleostomi</taxon>
        <taxon>Archelosauria</taxon>
        <taxon>Archosauria</taxon>
        <taxon>Dinosauria</taxon>
        <taxon>Saurischia</taxon>
        <taxon>Theropoda</taxon>
        <taxon>Coelurosauria</taxon>
        <taxon>Aves</taxon>
        <taxon>Neognathae</taxon>
        <taxon>Neoaves</taxon>
        <taxon>Telluraves</taxon>
        <taxon>Australaves</taxon>
        <taxon>Passeriformes</taxon>
        <taxon>Passeroidea</taxon>
        <taxon>Fringillidae</taxon>
        <taxon>Carduelinae</taxon>
        <taxon>Serinus</taxon>
    </lineage>
</organism>
<dbReference type="InterPro" id="IPR024606">
    <property type="entry name" value="KIAA1549"/>
</dbReference>
<reference evidence="3" key="2">
    <citation type="submission" date="2025-09" db="UniProtKB">
        <authorList>
            <consortium name="Ensembl"/>
        </authorList>
    </citation>
    <scope>IDENTIFICATION</scope>
</reference>
<accession>A0A8C9MZN9</accession>
<evidence type="ECO:0000313" key="3">
    <source>
        <dbReference type="Ensembl" id="ENSSCAP00000010513.1"/>
    </source>
</evidence>
<feature type="compositionally biased region" description="Polar residues" evidence="1">
    <location>
        <begin position="1122"/>
        <end position="1139"/>
    </location>
</feature>